<dbReference type="AlphaFoldDB" id="A0A819KKY6"/>
<name>A0A819KKY6_9BILA</name>
<dbReference type="EMBL" id="CAJOAZ010002630">
    <property type="protein sequence ID" value="CAF3946306.1"/>
    <property type="molecule type" value="Genomic_DNA"/>
</dbReference>
<gene>
    <name evidence="2" type="ORF">OXD698_LOCUS26418</name>
</gene>
<sequence length="350" mass="41551">MSTNNSNNIIRHRTLSSPSTTIIHDYNSQSLPTVPRVRDNSPNALTRVLQSSSIPDLEILTEEDEDIIQMNEQPNLISLTLHKQNSYQTNTKHQKIVLPTILESHDHETMMDNTIELKSQDSFVATNTNYNQNEQKFHTNKNNEMIELTINKLLQQKTQRKSITSSTNIDNTELLIPTTFKDISIFFENKALITSTIQQKKIIRAKRSLSLNKNMSINNNDSFKNDDISLTKKDSSIFHQQIKRIKKTHNFIMNDNIIEQPKEYFQKKWLIILFIVNIVVVYFYLSNIFQQMIYFNNFQYVHFVRNHFFSLLELFITFICQIFFRIDKYEYKNNIVYVTNFTYEHLYDWF</sequence>
<evidence type="ECO:0008006" key="4">
    <source>
        <dbReference type="Google" id="ProtNLM"/>
    </source>
</evidence>
<comment type="caution">
    <text evidence="2">The sequence shown here is derived from an EMBL/GenBank/DDBJ whole genome shotgun (WGS) entry which is preliminary data.</text>
</comment>
<accession>A0A819KKY6</accession>
<keyword evidence="1" id="KW-1133">Transmembrane helix</keyword>
<evidence type="ECO:0000313" key="3">
    <source>
        <dbReference type="Proteomes" id="UP000663844"/>
    </source>
</evidence>
<proteinExistence type="predicted"/>
<reference evidence="2" key="1">
    <citation type="submission" date="2021-02" db="EMBL/GenBank/DDBJ databases">
        <authorList>
            <person name="Nowell W R."/>
        </authorList>
    </citation>
    <scope>NUCLEOTIDE SEQUENCE</scope>
</reference>
<feature type="transmembrane region" description="Helical" evidence="1">
    <location>
        <begin position="269"/>
        <end position="286"/>
    </location>
</feature>
<evidence type="ECO:0000313" key="2">
    <source>
        <dbReference type="EMBL" id="CAF3946306.1"/>
    </source>
</evidence>
<dbReference type="Proteomes" id="UP000663844">
    <property type="component" value="Unassembled WGS sequence"/>
</dbReference>
<keyword evidence="1" id="KW-0472">Membrane</keyword>
<evidence type="ECO:0000256" key="1">
    <source>
        <dbReference type="SAM" id="Phobius"/>
    </source>
</evidence>
<protein>
    <recommendedName>
        <fullName evidence="4">Transmembrane protein</fullName>
    </recommendedName>
</protein>
<keyword evidence="1" id="KW-0812">Transmembrane</keyword>
<organism evidence="2 3">
    <name type="scientific">Adineta steineri</name>
    <dbReference type="NCBI Taxonomy" id="433720"/>
    <lineage>
        <taxon>Eukaryota</taxon>
        <taxon>Metazoa</taxon>
        <taxon>Spiralia</taxon>
        <taxon>Gnathifera</taxon>
        <taxon>Rotifera</taxon>
        <taxon>Eurotatoria</taxon>
        <taxon>Bdelloidea</taxon>
        <taxon>Adinetida</taxon>
        <taxon>Adinetidae</taxon>
        <taxon>Adineta</taxon>
    </lineage>
</organism>
<feature type="transmembrane region" description="Helical" evidence="1">
    <location>
        <begin position="306"/>
        <end position="324"/>
    </location>
</feature>